<dbReference type="SUPFAM" id="SSF56935">
    <property type="entry name" value="Porins"/>
    <property type="match status" value="1"/>
</dbReference>
<evidence type="ECO:0000313" key="11">
    <source>
        <dbReference type="Proteomes" id="UP001337681"/>
    </source>
</evidence>
<evidence type="ECO:0000313" key="10">
    <source>
        <dbReference type="EMBL" id="MEE1884603.1"/>
    </source>
</evidence>
<gene>
    <name evidence="10" type="ORF">VRU49_04120</name>
</gene>
<evidence type="ECO:0000256" key="1">
    <source>
        <dbReference type="ARBA" id="ARBA00004571"/>
    </source>
</evidence>
<accession>A0ABU7H0P0</accession>
<dbReference type="PANTHER" id="PTHR30069:SF57">
    <property type="entry name" value="TONB-DEPENDENT RECEPTOR"/>
    <property type="match status" value="1"/>
</dbReference>
<dbReference type="InterPro" id="IPR012910">
    <property type="entry name" value="Plug_dom"/>
</dbReference>
<dbReference type="InterPro" id="IPR039426">
    <property type="entry name" value="TonB-dep_rcpt-like"/>
</dbReference>
<keyword evidence="2 7" id="KW-0813">Transport</keyword>
<evidence type="ECO:0000256" key="8">
    <source>
        <dbReference type="SAM" id="SignalP"/>
    </source>
</evidence>
<keyword evidence="8" id="KW-0732">Signal</keyword>
<dbReference type="Pfam" id="PF07715">
    <property type="entry name" value="Plug"/>
    <property type="match status" value="1"/>
</dbReference>
<dbReference type="PROSITE" id="PS52016">
    <property type="entry name" value="TONB_DEPENDENT_REC_3"/>
    <property type="match status" value="1"/>
</dbReference>
<dbReference type="InterPro" id="IPR036942">
    <property type="entry name" value="Beta-barrel_TonB_sf"/>
</dbReference>
<dbReference type="RefSeq" id="WP_330145516.1">
    <property type="nucleotide sequence ID" value="NZ_JAZDQU010000001.1"/>
</dbReference>
<evidence type="ECO:0000256" key="3">
    <source>
        <dbReference type="ARBA" id="ARBA00022452"/>
    </source>
</evidence>
<proteinExistence type="inferred from homology"/>
<dbReference type="Gene3D" id="2.40.170.20">
    <property type="entry name" value="TonB-dependent receptor, beta-barrel domain"/>
    <property type="match status" value="1"/>
</dbReference>
<dbReference type="EMBL" id="JAZDQU010000001">
    <property type="protein sequence ID" value="MEE1884603.1"/>
    <property type="molecule type" value="Genomic_DNA"/>
</dbReference>
<keyword evidence="11" id="KW-1185">Reference proteome</keyword>
<dbReference type="InterPro" id="IPR008969">
    <property type="entry name" value="CarboxyPept-like_regulatory"/>
</dbReference>
<feature type="domain" description="TonB-dependent receptor plug" evidence="9">
    <location>
        <begin position="130"/>
        <end position="233"/>
    </location>
</feature>
<dbReference type="Gene3D" id="2.170.130.10">
    <property type="entry name" value="TonB-dependent receptor, plug domain"/>
    <property type="match status" value="1"/>
</dbReference>
<dbReference type="InterPro" id="IPR037066">
    <property type="entry name" value="Plug_dom_sf"/>
</dbReference>
<name>A0ABU7H0P0_9SPHI</name>
<keyword evidence="10" id="KW-0675">Receptor</keyword>
<organism evidence="10 11">
    <name type="scientific">Pedobacter flavus</name>
    <dbReference type="NCBI Taxonomy" id="3113906"/>
    <lineage>
        <taxon>Bacteria</taxon>
        <taxon>Pseudomonadati</taxon>
        <taxon>Bacteroidota</taxon>
        <taxon>Sphingobacteriia</taxon>
        <taxon>Sphingobacteriales</taxon>
        <taxon>Sphingobacteriaceae</taxon>
        <taxon>Pedobacter</taxon>
    </lineage>
</organism>
<keyword evidence="3 7" id="KW-1134">Transmembrane beta strand</keyword>
<keyword evidence="4 7" id="KW-0812">Transmembrane</keyword>
<comment type="caution">
    <text evidence="10">The sequence shown here is derived from an EMBL/GenBank/DDBJ whole genome shotgun (WGS) entry which is preliminary data.</text>
</comment>
<evidence type="ECO:0000256" key="7">
    <source>
        <dbReference type="PROSITE-ProRule" id="PRU01360"/>
    </source>
</evidence>
<comment type="similarity">
    <text evidence="7">Belongs to the TonB-dependent receptor family.</text>
</comment>
<evidence type="ECO:0000259" key="9">
    <source>
        <dbReference type="Pfam" id="PF07715"/>
    </source>
</evidence>
<comment type="subcellular location">
    <subcellularLocation>
        <location evidence="1 7">Cell outer membrane</location>
        <topology evidence="1 7">Multi-pass membrane protein</topology>
    </subcellularLocation>
</comment>
<feature type="signal peptide" evidence="8">
    <location>
        <begin position="1"/>
        <end position="24"/>
    </location>
</feature>
<sequence>MLLKKITFLFLIFITSSFSNVTLAQVYGTLSGTVVDKDNFKALQDVTIGIEKTNISTTTDSLGRFRITNIPVGSYNLKISKVGYVNETLYNYLISSGNENTINIELSSNTNIQAVSISANRSANASSLITPLSVQRMTTEEIKSNPGGNFDISRVIQSLPGVSGTDGSSGGFRNDIIIRGGAPNENVFYLDGIETPIINHFSTQGSSGGPTGLLNVLFIQDVKLSTSAFDARFDNSLSSVFQFTQKTGNPNKVQGNLRIQATDAALTLDGPLSKNGKTTFLASARRSYLDLLFKLIDLPIRPNYWDFQTKITHKLSNKTTFNFIGIGALDKFRFGSIKDASPEKLYTLNNTPSIDQWNYTIGGSLKTQLNNGFLNVALSRNVLNNEINKFDENQINDETKRRLRINSTETENKLRVDFNFANEGWQWSYGASLQYVETDNSFFNRYRIQVEDGSGNIIQPGIIINSNSKINFLKYGAFAQLGKRFFDNKLSLNTGVRIDINSFTEDGMNPIETLSPRISLSYAISDYIKWNASVGRYYKLPVYTVLGFKDSNSLYPNKDNKYIRSDHYVTGFEYLLSNSTRFTLEGFYKKYANYPVSVRDQISLANMGGDYNVVGNEKVVSNGEGRAYGIEFFAQQKLTEKFFGILSYTIFKSEFSGANKKLVAAAWDNNQLLTATLGYKLPRNFEIGLKFRYQGGAPYTPFDATASQTNYLTTGAGVFNYNQLNTLRLPSFKQADVRIDKRWNYKNFALNAFLDVSNFLRTKTPSIPKYTFKRNADNTAFLTSDGQPIKLDGSNAIPFILNDMDAQFTPSIGIIFEF</sequence>
<keyword evidence="6 7" id="KW-0998">Cell outer membrane</keyword>
<evidence type="ECO:0000256" key="5">
    <source>
        <dbReference type="ARBA" id="ARBA00023136"/>
    </source>
</evidence>
<keyword evidence="5 7" id="KW-0472">Membrane</keyword>
<protein>
    <submittedName>
        <fullName evidence="10">TonB-dependent receptor</fullName>
    </submittedName>
</protein>
<dbReference type="SUPFAM" id="SSF49464">
    <property type="entry name" value="Carboxypeptidase regulatory domain-like"/>
    <property type="match status" value="1"/>
</dbReference>
<evidence type="ECO:0000256" key="2">
    <source>
        <dbReference type="ARBA" id="ARBA00022448"/>
    </source>
</evidence>
<reference evidence="10 11" key="1">
    <citation type="submission" date="2024-01" db="EMBL/GenBank/DDBJ databases">
        <title>Pedobacter sp. nov., isolated from oil-contaminated soil.</title>
        <authorList>
            <person name="Le N.T.T."/>
        </authorList>
    </citation>
    <scope>NUCLEOTIDE SEQUENCE [LARGE SCALE GENOMIC DNA]</scope>
    <source>
        <strain evidence="10 11">VNH31</strain>
    </source>
</reference>
<feature type="chain" id="PRO_5045648270" evidence="8">
    <location>
        <begin position="25"/>
        <end position="818"/>
    </location>
</feature>
<evidence type="ECO:0000256" key="4">
    <source>
        <dbReference type="ARBA" id="ARBA00022692"/>
    </source>
</evidence>
<dbReference type="PANTHER" id="PTHR30069">
    <property type="entry name" value="TONB-DEPENDENT OUTER MEMBRANE RECEPTOR"/>
    <property type="match status" value="1"/>
</dbReference>
<dbReference type="Gene3D" id="2.60.40.1120">
    <property type="entry name" value="Carboxypeptidase-like, regulatory domain"/>
    <property type="match status" value="1"/>
</dbReference>
<dbReference type="Proteomes" id="UP001337681">
    <property type="component" value="Unassembled WGS sequence"/>
</dbReference>
<evidence type="ECO:0000256" key="6">
    <source>
        <dbReference type="ARBA" id="ARBA00023237"/>
    </source>
</evidence>
<dbReference type="Pfam" id="PF13715">
    <property type="entry name" value="CarbopepD_reg_2"/>
    <property type="match status" value="1"/>
</dbReference>